<dbReference type="NCBIfam" id="TIGR01393">
    <property type="entry name" value="lepA"/>
    <property type="match status" value="1"/>
</dbReference>
<dbReference type="GO" id="GO:0003924">
    <property type="term" value="F:GTPase activity"/>
    <property type="evidence" value="ECO:0007669"/>
    <property type="project" value="UniProtKB-UniRule"/>
</dbReference>
<evidence type="ECO:0000256" key="11">
    <source>
        <dbReference type="ARBA" id="ARBA00066744"/>
    </source>
</evidence>
<dbReference type="Pfam" id="PF00679">
    <property type="entry name" value="EFG_C"/>
    <property type="match status" value="1"/>
</dbReference>
<comment type="subcellular location">
    <subcellularLocation>
        <location evidence="12">Cell membrane</location>
        <topology evidence="12">Peripheral membrane protein</topology>
        <orientation evidence="12">Cytoplasmic side</orientation>
    </subcellularLocation>
</comment>
<dbReference type="SMART" id="SM00838">
    <property type="entry name" value="EFG_C"/>
    <property type="match status" value="1"/>
</dbReference>
<dbReference type="CDD" id="cd01890">
    <property type="entry name" value="LepA"/>
    <property type="match status" value="1"/>
</dbReference>
<accession>A0A1I2KPA0</accession>
<keyword evidence="5 12" id="KW-0648">Protein biosynthesis</keyword>
<dbReference type="CDD" id="cd03699">
    <property type="entry name" value="EF4_II"/>
    <property type="match status" value="1"/>
</dbReference>
<dbReference type="Gene3D" id="3.30.70.2570">
    <property type="entry name" value="Elongation factor 4, C-terminal domain"/>
    <property type="match status" value="1"/>
</dbReference>
<dbReference type="GO" id="GO:0043022">
    <property type="term" value="F:ribosome binding"/>
    <property type="evidence" value="ECO:0007669"/>
    <property type="project" value="UniProtKB-UniRule"/>
</dbReference>
<dbReference type="Gene3D" id="2.40.30.10">
    <property type="entry name" value="Translation factors"/>
    <property type="match status" value="1"/>
</dbReference>
<dbReference type="Gene3D" id="3.40.50.300">
    <property type="entry name" value="P-loop containing nucleotide triphosphate hydrolases"/>
    <property type="match status" value="1"/>
</dbReference>
<dbReference type="InterPro" id="IPR000640">
    <property type="entry name" value="EFG_V-like"/>
</dbReference>
<evidence type="ECO:0000256" key="2">
    <source>
        <dbReference type="ARBA" id="ARBA00022475"/>
    </source>
</evidence>
<dbReference type="Gene3D" id="3.30.70.240">
    <property type="match status" value="1"/>
</dbReference>
<feature type="binding site" evidence="12">
    <location>
        <begin position="65"/>
        <end position="70"/>
    </location>
    <ligand>
        <name>GTP</name>
        <dbReference type="ChEBI" id="CHEBI:37565"/>
    </ligand>
</feature>
<dbReference type="InterPro" id="IPR031157">
    <property type="entry name" value="G_TR_CS"/>
</dbReference>
<dbReference type="GO" id="GO:0003746">
    <property type="term" value="F:translation elongation factor activity"/>
    <property type="evidence" value="ECO:0007669"/>
    <property type="project" value="UniProtKB-UniRule"/>
</dbReference>
<dbReference type="CDD" id="cd16260">
    <property type="entry name" value="EF4_III"/>
    <property type="match status" value="1"/>
</dbReference>
<dbReference type="EC" id="3.6.5.n1" evidence="11 12"/>
<evidence type="ECO:0000256" key="8">
    <source>
        <dbReference type="ARBA" id="ARBA00050293"/>
    </source>
</evidence>
<dbReference type="PRINTS" id="PR00315">
    <property type="entry name" value="ELONGATNFCT"/>
</dbReference>
<dbReference type="CDD" id="cd03709">
    <property type="entry name" value="lepA_C"/>
    <property type="match status" value="1"/>
</dbReference>
<dbReference type="PROSITE" id="PS00301">
    <property type="entry name" value="G_TR_1"/>
    <property type="match status" value="1"/>
</dbReference>
<dbReference type="FunFam" id="3.30.70.870:FF:000004">
    <property type="entry name" value="Translation factor GUF1, mitochondrial"/>
    <property type="match status" value="1"/>
</dbReference>
<dbReference type="Gene3D" id="3.30.70.870">
    <property type="entry name" value="Elongation Factor G (Translational Gtpase), domain 3"/>
    <property type="match status" value="1"/>
</dbReference>
<dbReference type="FunFam" id="3.40.50.300:FF:000078">
    <property type="entry name" value="Elongation factor 4"/>
    <property type="match status" value="1"/>
</dbReference>
<dbReference type="AlphaFoldDB" id="A0A1I2KPA0"/>
<dbReference type="InterPro" id="IPR009000">
    <property type="entry name" value="Transl_B-barrel_sf"/>
</dbReference>
<evidence type="ECO:0000256" key="3">
    <source>
        <dbReference type="ARBA" id="ARBA00022741"/>
    </source>
</evidence>
<proteinExistence type="inferred from homology"/>
<dbReference type="FunFam" id="3.30.70.2570:FF:000001">
    <property type="entry name" value="Translation factor GUF1, mitochondrial"/>
    <property type="match status" value="1"/>
</dbReference>
<feature type="binding site" evidence="12">
    <location>
        <begin position="182"/>
        <end position="185"/>
    </location>
    <ligand>
        <name>GTP</name>
        <dbReference type="ChEBI" id="CHEBI:37565"/>
    </ligand>
</feature>
<dbReference type="NCBIfam" id="TIGR00231">
    <property type="entry name" value="small_GTP"/>
    <property type="match status" value="1"/>
</dbReference>
<dbReference type="InterPro" id="IPR027417">
    <property type="entry name" value="P-loop_NTPase"/>
</dbReference>
<protein>
    <recommendedName>
        <fullName evidence="11 12">Elongation factor 4</fullName>
        <shortName evidence="12">EF-4</shortName>
        <ecNumber evidence="11 12">3.6.5.n1</ecNumber>
    </recommendedName>
    <alternativeName>
        <fullName evidence="12">Ribosomal back-translocase LepA</fullName>
    </alternativeName>
</protein>
<evidence type="ECO:0000256" key="9">
    <source>
        <dbReference type="ARBA" id="ARBA00057626"/>
    </source>
</evidence>
<gene>
    <name evidence="12" type="primary">lepA</name>
    <name evidence="14" type="ORF">SAMN04488025_102172</name>
</gene>
<evidence type="ECO:0000313" key="14">
    <source>
        <dbReference type="EMBL" id="SFF68353.1"/>
    </source>
</evidence>
<dbReference type="Pfam" id="PF03144">
    <property type="entry name" value="GTP_EFTU_D2"/>
    <property type="match status" value="1"/>
</dbReference>
<comment type="function">
    <text evidence="9 12">Required for accurate and efficient protein synthesis under certain stress conditions. May act as a fidelity factor of the translation reaction, by catalyzing a one-codon backward translocation of tRNAs on improperly translocated ribosomes. Back-translocation proceeds from a post-translocation (POST) complex to a pre-translocation (PRE) complex, thus giving elongation factor G a second chance to translocate the tRNAs correctly. Binds to ribosomes in a GTP-dependent manner.</text>
</comment>
<keyword evidence="15" id="KW-1185">Reference proteome</keyword>
<sequence length="652" mass="73132">MLPVLPGWVFGPRFHIPYPKGGEGLVERPVCLEHGSSGFFEPGKDMDVRKRQQLIRNFSIIAHIDHGKSTLADRILEHTGALSERERVDQFLDQMDLERERGITIKLQSVRLKYRAKDGKEYILNLIDTPGHVDFTYEVSRSLAACEGALLVVDAAQGVEAQTLANVYLALENNLEIIPVINKIDLPSADPDRVKREIEEVIGLDAGDAVLASAKEGIGVEEILERIVRDVPPPSGDPEAPLRALIFDSVYDSYRGVITYIRVVDGTIKKGMKIRMMSTGKTFEVTEVGSFTPRPVVMDALSAGEVGFVVAGIKNVKDTRVGDTITDAQRPAGEPLPGYRRVNPMVYCGMYPVDSSDYDDLKEALEKLELNDASLHYEPETSTALGFGFRCGFLGLLHMEIIQERIEREFNIPLITTAPSVVYKVYLTNGEVKEIDNPTHMPPQQKIDHIEEPYVRASIMVPNDYVGAVMELCQSKRGEYVDMQYLDTNRVNLVYELPLSEIIYDFFDQLKSGTRGYASLDYELIGYRASQLVKMDILLNGEPVDALSFIVHRDKAYHRGRQLVERLKELIPRQMFEVPVQAAIGNRVIARETIKAMRKNVLAKCYGGDVSRKRKLLEKQKEGKKRMKAVGSVEVPQEAFMAVLKLDDSGKK</sequence>
<dbReference type="PROSITE" id="PS51722">
    <property type="entry name" value="G_TR_2"/>
    <property type="match status" value="1"/>
</dbReference>
<dbReference type="SUPFAM" id="SSF52540">
    <property type="entry name" value="P-loop containing nucleoside triphosphate hydrolases"/>
    <property type="match status" value="1"/>
</dbReference>
<dbReference type="GO" id="GO:0005886">
    <property type="term" value="C:plasma membrane"/>
    <property type="evidence" value="ECO:0007669"/>
    <property type="project" value="UniProtKB-SubCell"/>
</dbReference>
<organism evidence="14 15">
    <name type="scientific">Planifilum fulgidum</name>
    <dbReference type="NCBI Taxonomy" id="201973"/>
    <lineage>
        <taxon>Bacteria</taxon>
        <taxon>Bacillati</taxon>
        <taxon>Bacillota</taxon>
        <taxon>Bacilli</taxon>
        <taxon>Bacillales</taxon>
        <taxon>Thermoactinomycetaceae</taxon>
        <taxon>Planifilum</taxon>
    </lineage>
</organism>
<keyword evidence="3 12" id="KW-0547">Nucleotide-binding</keyword>
<dbReference type="Proteomes" id="UP000198661">
    <property type="component" value="Unassembled WGS sequence"/>
</dbReference>
<comment type="similarity">
    <text evidence="1 12">Belongs to the TRAFAC class translation factor GTPase superfamily. Classic translation factor GTPase family. LepA subfamily.</text>
</comment>
<dbReference type="InterPro" id="IPR038363">
    <property type="entry name" value="LepA_C_sf"/>
</dbReference>
<dbReference type="EMBL" id="FOOK01000002">
    <property type="protein sequence ID" value="SFF68353.1"/>
    <property type="molecule type" value="Genomic_DNA"/>
</dbReference>
<comment type="similarity">
    <text evidence="10">Belongs to the GTP-binding elongation factor family. LepA subfamily.</text>
</comment>
<dbReference type="PANTHER" id="PTHR43512:SF4">
    <property type="entry name" value="TRANSLATION FACTOR GUF1 HOMOLOG, CHLOROPLASTIC"/>
    <property type="match status" value="1"/>
</dbReference>
<dbReference type="FunFam" id="3.30.70.240:FF:000007">
    <property type="entry name" value="Translation factor GUF1, mitochondrial"/>
    <property type="match status" value="1"/>
</dbReference>
<dbReference type="InterPro" id="IPR005225">
    <property type="entry name" value="Small_GTP-bd"/>
</dbReference>
<keyword evidence="6 12" id="KW-0342">GTP-binding</keyword>
<feature type="domain" description="Tr-type G" evidence="13">
    <location>
        <begin position="53"/>
        <end position="235"/>
    </location>
</feature>
<evidence type="ECO:0000256" key="6">
    <source>
        <dbReference type="ARBA" id="ARBA00023134"/>
    </source>
</evidence>
<evidence type="ECO:0000256" key="4">
    <source>
        <dbReference type="ARBA" id="ARBA00022801"/>
    </source>
</evidence>
<evidence type="ECO:0000259" key="13">
    <source>
        <dbReference type="PROSITE" id="PS51722"/>
    </source>
</evidence>
<keyword evidence="7 12" id="KW-0472">Membrane</keyword>
<dbReference type="InterPro" id="IPR035654">
    <property type="entry name" value="LepA_IV"/>
</dbReference>
<dbReference type="Pfam" id="PF00009">
    <property type="entry name" value="GTP_EFTU"/>
    <property type="match status" value="1"/>
</dbReference>
<dbReference type="FunFam" id="2.40.30.10:FF:000015">
    <property type="entry name" value="Translation factor GUF1, mitochondrial"/>
    <property type="match status" value="1"/>
</dbReference>
<dbReference type="PANTHER" id="PTHR43512">
    <property type="entry name" value="TRANSLATION FACTOR GUF1-RELATED"/>
    <property type="match status" value="1"/>
</dbReference>
<evidence type="ECO:0000256" key="10">
    <source>
        <dbReference type="ARBA" id="ARBA00061052"/>
    </source>
</evidence>
<dbReference type="GO" id="GO:0005525">
    <property type="term" value="F:GTP binding"/>
    <property type="evidence" value="ECO:0007669"/>
    <property type="project" value="UniProtKB-UniRule"/>
</dbReference>
<dbReference type="SUPFAM" id="SSF50447">
    <property type="entry name" value="Translation proteins"/>
    <property type="match status" value="1"/>
</dbReference>
<evidence type="ECO:0000256" key="1">
    <source>
        <dbReference type="ARBA" id="ARBA00005454"/>
    </source>
</evidence>
<evidence type="ECO:0000313" key="15">
    <source>
        <dbReference type="Proteomes" id="UP000198661"/>
    </source>
</evidence>
<reference evidence="14 15" key="1">
    <citation type="submission" date="2016-10" db="EMBL/GenBank/DDBJ databases">
        <authorList>
            <person name="de Groot N.N."/>
        </authorList>
    </citation>
    <scope>NUCLEOTIDE SEQUENCE [LARGE SCALE GENOMIC DNA]</scope>
    <source>
        <strain evidence="14 15">DSM 44945</strain>
    </source>
</reference>
<dbReference type="STRING" id="201973.SAMN04488025_102172"/>
<name>A0A1I2KPA0_9BACL</name>
<keyword evidence="2 12" id="KW-1003">Cell membrane</keyword>
<dbReference type="InterPro" id="IPR004161">
    <property type="entry name" value="EFTu-like_2"/>
</dbReference>
<evidence type="ECO:0000256" key="7">
    <source>
        <dbReference type="ARBA" id="ARBA00023136"/>
    </source>
</evidence>
<dbReference type="HAMAP" id="MF_00071">
    <property type="entry name" value="LepA"/>
    <property type="match status" value="1"/>
</dbReference>
<dbReference type="InterPro" id="IPR000795">
    <property type="entry name" value="T_Tr_GTP-bd_dom"/>
</dbReference>
<evidence type="ECO:0000256" key="5">
    <source>
        <dbReference type="ARBA" id="ARBA00022917"/>
    </source>
</evidence>
<dbReference type="SUPFAM" id="SSF54980">
    <property type="entry name" value="EF-G C-terminal domain-like"/>
    <property type="match status" value="2"/>
</dbReference>
<dbReference type="InterPro" id="IPR035647">
    <property type="entry name" value="EFG_III/V"/>
</dbReference>
<comment type="catalytic activity">
    <reaction evidence="8 12">
        <text>GTP + H2O = GDP + phosphate + H(+)</text>
        <dbReference type="Rhea" id="RHEA:19669"/>
        <dbReference type="ChEBI" id="CHEBI:15377"/>
        <dbReference type="ChEBI" id="CHEBI:15378"/>
        <dbReference type="ChEBI" id="CHEBI:37565"/>
        <dbReference type="ChEBI" id="CHEBI:43474"/>
        <dbReference type="ChEBI" id="CHEBI:58189"/>
        <dbReference type="EC" id="3.6.5.n1"/>
    </reaction>
</comment>
<dbReference type="Pfam" id="PF06421">
    <property type="entry name" value="LepA_C"/>
    <property type="match status" value="1"/>
</dbReference>
<dbReference type="InterPro" id="IPR006297">
    <property type="entry name" value="EF-4"/>
</dbReference>
<dbReference type="InterPro" id="IPR013842">
    <property type="entry name" value="LepA_CTD"/>
</dbReference>
<evidence type="ECO:0000256" key="12">
    <source>
        <dbReference type="HAMAP-Rule" id="MF_00071"/>
    </source>
</evidence>
<keyword evidence="4 12" id="KW-0378">Hydrolase</keyword>
<dbReference type="GO" id="GO:0045727">
    <property type="term" value="P:positive regulation of translation"/>
    <property type="evidence" value="ECO:0007669"/>
    <property type="project" value="UniProtKB-UniRule"/>
</dbReference>